<gene>
    <name evidence="1" type="ORF">GGX14DRAFT_387248</name>
</gene>
<dbReference type="AlphaFoldDB" id="A0AAD6YNG2"/>
<protein>
    <submittedName>
        <fullName evidence="1">Uncharacterized protein</fullName>
    </submittedName>
</protein>
<comment type="caution">
    <text evidence="1">The sequence shown here is derived from an EMBL/GenBank/DDBJ whole genome shotgun (WGS) entry which is preliminary data.</text>
</comment>
<proteinExistence type="predicted"/>
<organism evidence="1 2">
    <name type="scientific">Mycena pura</name>
    <dbReference type="NCBI Taxonomy" id="153505"/>
    <lineage>
        <taxon>Eukaryota</taxon>
        <taxon>Fungi</taxon>
        <taxon>Dikarya</taxon>
        <taxon>Basidiomycota</taxon>
        <taxon>Agaricomycotina</taxon>
        <taxon>Agaricomycetes</taxon>
        <taxon>Agaricomycetidae</taxon>
        <taxon>Agaricales</taxon>
        <taxon>Marasmiineae</taxon>
        <taxon>Mycenaceae</taxon>
        <taxon>Mycena</taxon>
    </lineage>
</organism>
<evidence type="ECO:0000313" key="2">
    <source>
        <dbReference type="Proteomes" id="UP001219525"/>
    </source>
</evidence>
<accession>A0AAD6YNG2</accession>
<dbReference type="EMBL" id="JARJCW010000005">
    <property type="protein sequence ID" value="KAJ7224570.1"/>
    <property type="molecule type" value="Genomic_DNA"/>
</dbReference>
<name>A0AAD6YNG2_9AGAR</name>
<sequence>MWFPSSSNTVCEAAPLSAPFITCIRNGGREGSDLVPSILPKLQLSGTVPRRPARAAKDRCLALRACTRGYPIDNKDNGRISVSDFLRVPDSDKEIQRNAQDGCRSRFKAAAGKVGGGGHWGRAFQSHEPSDDTIKQFQPRFQLETVTTAYRDAGSTEGTPTTYEIDGSMGMVLHMPVITDCLADIDDSCFQVYEGVQLRI</sequence>
<keyword evidence="2" id="KW-1185">Reference proteome</keyword>
<reference evidence="1" key="1">
    <citation type="submission" date="2023-03" db="EMBL/GenBank/DDBJ databases">
        <title>Massive genome expansion in bonnet fungi (Mycena s.s.) driven by repeated elements and novel gene families across ecological guilds.</title>
        <authorList>
            <consortium name="Lawrence Berkeley National Laboratory"/>
            <person name="Harder C.B."/>
            <person name="Miyauchi S."/>
            <person name="Viragh M."/>
            <person name="Kuo A."/>
            <person name="Thoen E."/>
            <person name="Andreopoulos B."/>
            <person name="Lu D."/>
            <person name="Skrede I."/>
            <person name="Drula E."/>
            <person name="Henrissat B."/>
            <person name="Morin E."/>
            <person name="Kohler A."/>
            <person name="Barry K."/>
            <person name="LaButti K."/>
            <person name="Morin E."/>
            <person name="Salamov A."/>
            <person name="Lipzen A."/>
            <person name="Mereny Z."/>
            <person name="Hegedus B."/>
            <person name="Baldrian P."/>
            <person name="Stursova M."/>
            <person name="Weitz H."/>
            <person name="Taylor A."/>
            <person name="Grigoriev I.V."/>
            <person name="Nagy L.G."/>
            <person name="Martin F."/>
            <person name="Kauserud H."/>
        </authorList>
    </citation>
    <scope>NUCLEOTIDE SEQUENCE</scope>
    <source>
        <strain evidence="1">9144</strain>
    </source>
</reference>
<evidence type="ECO:0000313" key="1">
    <source>
        <dbReference type="EMBL" id="KAJ7224570.1"/>
    </source>
</evidence>
<dbReference type="Proteomes" id="UP001219525">
    <property type="component" value="Unassembled WGS sequence"/>
</dbReference>